<evidence type="ECO:0000256" key="3">
    <source>
        <dbReference type="RuleBase" id="RU362040"/>
    </source>
</evidence>
<dbReference type="SUPFAM" id="SSF56300">
    <property type="entry name" value="Metallo-dependent phosphatases"/>
    <property type="match status" value="1"/>
</dbReference>
<gene>
    <name evidence="5" type="ORF">CCMP2556_LOCUS17778</name>
</gene>
<name>A0ABP0KTI1_9DINO</name>
<evidence type="ECO:0000256" key="2">
    <source>
        <dbReference type="ARBA" id="ARBA00017767"/>
    </source>
</evidence>
<dbReference type="Proteomes" id="UP001642484">
    <property type="component" value="Unassembled WGS sequence"/>
</dbReference>
<comment type="similarity">
    <text evidence="1 3">Belongs to the VPS29 family.</text>
</comment>
<comment type="caution">
    <text evidence="5">The sequence shown here is derived from an EMBL/GenBank/DDBJ whole genome shotgun (WGS) entry which is preliminary data.</text>
</comment>
<sequence>MTEFGRLVLLIGDYHTPQRKADVPSCFKELLNTDKIGMVLCTGNVGSQSVAEHLRTIAGEDCHIVCGDADHDFNFPETCVTNVGDFKVGVVHGHQLVPWGDDNSLVKFAGRLGVDILVSGHTHRWTHATAMVKWGESVHRNSIVELGGKFLINPGSVTGACNAVGEFDITPSFMLMAVQEKSVVLYTYELKEGQNEPEVKMNELKR</sequence>
<proteinExistence type="inferred from homology"/>
<dbReference type="Gene3D" id="3.60.21.10">
    <property type="match status" value="2"/>
</dbReference>
<evidence type="ECO:0000259" key="4">
    <source>
        <dbReference type="Pfam" id="PF12850"/>
    </source>
</evidence>
<dbReference type="NCBIfam" id="TIGR00040">
    <property type="entry name" value="yfcE"/>
    <property type="match status" value="1"/>
</dbReference>
<keyword evidence="6" id="KW-1185">Reference proteome</keyword>
<evidence type="ECO:0000313" key="6">
    <source>
        <dbReference type="Proteomes" id="UP001642484"/>
    </source>
</evidence>
<dbReference type="EMBL" id="CAXAMN010009935">
    <property type="protein sequence ID" value="CAK9030196.1"/>
    <property type="molecule type" value="Genomic_DNA"/>
</dbReference>
<organism evidence="5 6">
    <name type="scientific">Durusdinium trenchii</name>
    <dbReference type="NCBI Taxonomy" id="1381693"/>
    <lineage>
        <taxon>Eukaryota</taxon>
        <taxon>Sar</taxon>
        <taxon>Alveolata</taxon>
        <taxon>Dinophyceae</taxon>
        <taxon>Suessiales</taxon>
        <taxon>Symbiodiniaceae</taxon>
        <taxon>Durusdinium</taxon>
    </lineage>
</organism>
<dbReference type="InterPro" id="IPR024654">
    <property type="entry name" value="Calcineurin-like_PHP_lpxH"/>
</dbReference>
<reference evidence="5 6" key="1">
    <citation type="submission" date="2024-02" db="EMBL/GenBank/DDBJ databases">
        <authorList>
            <person name="Chen Y."/>
            <person name="Shah S."/>
            <person name="Dougan E. K."/>
            <person name="Thang M."/>
            <person name="Chan C."/>
        </authorList>
    </citation>
    <scope>NUCLEOTIDE SEQUENCE [LARGE SCALE GENOMIC DNA]</scope>
</reference>
<dbReference type="InterPro" id="IPR000979">
    <property type="entry name" value="Phosphodiesterase_MJ0936/Vps29"/>
</dbReference>
<dbReference type="PANTHER" id="PTHR11124">
    <property type="entry name" value="VACUOLAR SORTING PROTEIN VPS29"/>
    <property type="match status" value="1"/>
</dbReference>
<feature type="domain" description="Calcineurin-like phosphoesterase" evidence="4">
    <location>
        <begin position="8"/>
        <end position="179"/>
    </location>
</feature>
<accession>A0ABP0KTI1</accession>
<dbReference type="InterPro" id="IPR029052">
    <property type="entry name" value="Metallo-depent_PP-like"/>
</dbReference>
<evidence type="ECO:0000256" key="1">
    <source>
        <dbReference type="ARBA" id="ARBA00005945"/>
    </source>
</evidence>
<dbReference type="Pfam" id="PF12850">
    <property type="entry name" value="Metallophos_2"/>
    <property type="match status" value="1"/>
</dbReference>
<protein>
    <recommendedName>
        <fullName evidence="2 3">Vacuolar protein sorting-associated protein 29</fullName>
    </recommendedName>
</protein>
<evidence type="ECO:0000313" key="5">
    <source>
        <dbReference type="EMBL" id="CAK9030196.1"/>
    </source>
</evidence>